<protein>
    <submittedName>
        <fullName evidence="2">Uncharacterized protein</fullName>
    </submittedName>
</protein>
<evidence type="ECO:0000256" key="1">
    <source>
        <dbReference type="SAM" id="MobiDB-lite"/>
    </source>
</evidence>
<name>A0A916SE18_9HYPH</name>
<dbReference type="AlphaFoldDB" id="A0A916SE18"/>
<comment type="caution">
    <text evidence="2">The sequence shown here is derived from an EMBL/GenBank/DDBJ whole genome shotgun (WGS) entry which is preliminary data.</text>
</comment>
<keyword evidence="3" id="KW-1185">Reference proteome</keyword>
<gene>
    <name evidence="2" type="ORF">GCM10011491_23570</name>
</gene>
<organism evidence="2 3">
    <name type="scientific">Brucella endophytica</name>
    <dbReference type="NCBI Taxonomy" id="1963359"/>
    <lineage>
        <taxon>Bacteria</taxon>
        <taxon>Pseudomonadati</taxon>
        <taxon>Pseudomonadota</taxon>
        <taxon>Alphaproteobacteria</taxon>
        <taxon>Hyphomicrobiales</taxon>
        <taxon>Brucellaceae</taxon>
        <taxon>Brucella/Ochrobactrum group</taxon>
        <taxon>Brucella</taxon>
    </lineage>
</organism>
<dbReference type="EMBL" id="BMHH01000008">
    <property type="protein sequence ID" value="GGA94571.1"/>
    <property type="molecule type" value="Genomic_DNA"/>
</dbReference>
<evidence type="ECO:0000313" key="3">
    <source>
        <dbReference type="Proteomes" id="UP000646478"/>
    </source>
</evidence>
<feature type="compositionally biased region" description="Polar residues" evidence="1">
    <location>
        <begin position="37"/>
        <end position="54"/>
    </location>
</feature>
<reference evidence="2" key="2">
    <citation type="submission" date="2020-09" db="EMBL/GenBank/DDBJ databases">
        <authorList>
            <person name="Sun Q."/>
            <person name="Zhou Y."/>
        </authorList>
    </citation>
    <scope>NUCLEOTIDE SEQUENCE</scope>
    <source>
        <strain evidence="2">CGMCC 1.15082</strain>
    </source>
</reference>
<proteinExistence type="predicted"/>
<feature type="compositionally biased region" description="Basic and acidic residues" evidence="1">
    <location>
        <begin position="22"/>
        <end position="33"/>
    </location>
</feature>
<reference evidence="2" key="1">
    <citation type="journal article" date="2014" name="Int. J. Syst. Evol. Microbiol.">
        <title>Complete genome sequence of Corynebacterium casei LMG S-19264T (=DSM 44701T), isolated from a smear-ripened cheese.</title>
        <authorList>
            <consortium name="US DOE Joint Genome Institute (JGI-PGF)"/>
            <person name="Walter F."/>
            <person name="Albersmeier A."/>
            <person name="Kalinowski J."/>
            <person name="Ruckert C."/>
        </authorList>
    </citation>
    <scope>NUCLEOTIDE SEQUENCE</scope>
    <source>
        <strain evidence="2">CGMCC 1.15082</strain>
    </source>
</reference>
<feature type="region of interest" description="Disordered" evidence="1">
    <location>
        <begin position="1"/>
        <end position="54"/>
    </location>
</feature>
<sequence length="54" mass="6032">MRLQSRLMHTVACSSGPVQGDGRFRPLKPHEMAEPPENTQSTDELQFYVQGSVS</sequence>
<accession>A0A916SE18</accession>
<dbReference type="Proteomes" id="UP000646478">
    <property type="component" value="Unassembled WGS sequence"/>
</dbReference>
<evidence type="ECO:0000313" key="2">
    <source>
        <dbReference type="EMBL" id="GGA94571.1"/>
    </source>
</evidence>